<dbReference type="InterPro" id="IPR023860">
    <property type="entry name" value="FeFe-hyd_TM1266"/>
</dbReference>
<dbReference type="RefSeq" id="WP_055256965.1">
    <property type="nucleotide sequence ID" value="NZ_BCMV01000072.1"/>
</dbReference>
<dbReference type="Gene3D" id="3.30.70.1150">
    <property type="entry name" value="ACT-like. Chain A, domain 2"/>
    <property type="match status" value="1"/>
</dbReference>
<accession>A0ABM9UK67</accession>
<dbReference type="SUPFAM" id="SSF55021">
    <property type="entry name" value="ACT-like"/>
    <property type="match status" value="1"/>
</dbReference>
<evidence type="ECO:0000313" key="1">
    <source>
        <dbReference type="EMBL" id="CUN41413.1"/>
    </source>
</evidence>
<sequence>MEKIAVISAILEDPIKSQEEFNDILINFRGKIKGRMGIPIREDITVISIILTGKLDEINSLTGKLGKIQGVSIKTAIGKKEI</sequence>
<reference evidence="1 2" key="1">
    <citation type="submission" date="2015-09" db="EMBL/GenBank/DDBJ databases">
        <authorList>
            <consortium name="Pathogen Informatics"/>
        </authorList>
    </citation>
    <scope>NUCLEOTIDE SEQUENCE [LARGE SCALE GENOMIC DNA]</scope>
    <source>
        <strain evidence="1 2">2789STDY5834858</strain>
    </source>
</reference>
<dbReference type="NCBIfam" id="TIGR03959">
    <property type="entry name" value="hyd_TM1266"/>
    <property type="match status" value="1"/>
</dbReference>
<dbReference type="EMBL" id="CYZR01000001">
    <property type="protein sequence ID" value="CUN41413.1"/>
    <property type="molecule type" value="Genomic_DNA"/>
</dbReference>
<dbReference type="InterPro" id="IPR027271">
    <property type="entry name" value="Acetolactate_synth/TF_NikR_C"/>
</dbReference>
<dbReference type="Pfam" id="PF21699">
    <property type="entry name" value="TM1266-like"/>
    <property type="match status" value="1"/>
</dbReference>
<dbReference type="Proteomes" id="UP000095488">
    <property type="component" value="Unassembled WGS sequence"/>
</dbReference>
<name>A0ABM9UK67_SARVE</name>
<comment type="caution">
    <text evidence="1">The sequence shown here is derived from an EMBL/GenBank/DDBJ whole genome shotgun (WGS) entry which is preliminary data.</text>
</comment>
<proteinExistence type="predicted"/>
<keyword evidence="2" id="KW-1185">Reference proteome</keyword>
<protein>
    <submittedName>
        <fullName evidence="1">Iron-only hydrogenase system regulator</fullName>
    </submittedName>
</protein>
<dbReference type="InterPro" id="IPR045865">
    <property type="entry name" value="ACT-like_dom_sf"/>
</dbReference>
<evidence type="ECO:0000313" key="2">
    <source>
        <dbReference type="Proteomes" id="UP000095488"/>
    </source>
</evidence>
<gene>
    <name evidence="1" type="ORF">ERS852473_00050</name>
</gene>
<organism evidence="1 2">
    <name type="scientific">Sarcina ventriculi</name>
    <name type="common">Clostridium ventriculi</name>
    <dbReference type="NCBI Taxonomy" id="1267"/>
    <lineage>
        <taxon>Bacteria</taxon>
        <taxon>Bacillati</taxon>
        <taxon>Bacillota</taxon>
        <taxon>Clostridia</taxon>
        <taxon>Eubacteriales</taxon>
        <taxon>Clostridiaceae</taxon>
        <taxon>Sarcina</taxon>
    </lineage>
</organism>